<sequence length="89" mass="9639">MVKSGFWLQQSGRDAQRAGAFKLRRQARSRFVEPAVGVEPGAGRDMSTRRVQNATDPLVATLSEITTCRAVATPEGGPSPEKSFCPFSK</sequence>
<keyword evidence="2" id="KW-1185">Reference proteome</keyword>
<evidence type="ECO:0000313" key="1">
    <source>
        <dbReference type="EMBL" id="MQL83239.1"/>
    </source>
</evidence>
<dbReference type="EMBL" id="NMUH01000685">
    <property type="protein sequence ID" value="MQL83239.1"/>
    <property type="molecule type" value="Genomic_DNA"/>
</dbReference>
<accession>A0A843UU22</accession>
<name>A0A843UU22_COLES</name>
<dbReference type="AlphaFoldDB" id="A0A843UU22"/>
<dbReference type="Proteomes" id="UP000652761">
    <property type="component" value="Unassembled WGS sequence"/>
</dbReference>
<reference evidence="1" key="1">
    <citation type="submission" date="2017-07" db="EMBL/GenBank/DDBJ databases">
        <title>Taro Niue Genome Assembly and Annotation.</title>
        <authorList>
            <person name="Atibalentja N."/>
            <person name="Keating K."/>
            <person name="Fields C.J."/>
        </authorList>
    </citation>
    <scope>NUCLEOTIDE SEQUENCE</scope>
    <source>
        <strain evidence="1">Niue_2</strain>
        <tissue evidence="1">Leaf</tissue>
    </source>
</reference>
<organism evidence="1 2">
    <name type="scientific">Colocasia esculenta</name>
    <name type="common">Wild taro</name>
    <name type="synonym">Arum esculentum</name>
    <dbReference type="NCBI Taxonomy" id="4460"/>
    <lineage>
        <taxon>Eukaryota</taxon>
        <taxon>Viridiplantae</taxon>
        <taxon>Streptophyta</taxon>
        <taxon>Embryophyta</taxon>
        <taxon>Tracheophyta</taxon>
        <taxon>Spermatophyta</taxon>
        <taxon>Magnoliopsida</taxon>
        <taxon>Liliopsida</taxon>
        <taxon>Araceae</taxon>
        <taxon>Aroideae</taxon>
        <taxon>Colocasieae</taxon>
        <taxon>Colocasia</taxon>
    </lineage>
</organism>
<protein>
    <submittedName>
        <fullName evidence="1">Uncharacterized protein</fullName>
    </submittedName>
</protein>
<proteinExistence type="predicted"/>
<comment type="caution">
    <text evidence="1">The sequence shown here is derived from an EMBL/GenBank/DDBJ whole genome shotgun (WGS) entry which is preliminary data.</text>
</comment>
<evidence type="ECO:0000313" key="2">
    <source>
        <dbReference type="Proteomes" id="UP000652761"/>
    </source>
</evidence>
<gene>
    <name evidence="1" type="ORF">Taro_015736</name>
</gene>